<feature type="chain" id="PRO_5022046060" evidence="1">
    <location>
        <begin position="37"/>
        <end position="316"/>
    </location>
</feature>
<dbReference type="EMBL" id="BJWH01000016">
    <property type="protein sequence ID" value="GEL99338.1"/>
    <property type="molecule type" value="Genomic_DNA"/>
</dbReference>
<dbReference type="InterPro" id="IPR049804">
    <property type="entry name" value="Choice_anch_L"/>
</dbReference>
<dbReference type="NCBIfam" id="NF038133">
    <property type="entry name" value="choice_anch_L"/>
    <property type="match status" value="1"/>
</dbReference>
<evidence type="ECO:0000313" key="2">
    <source>
        <dbReference type="EMBL" id="GEL99338.1"/>
    </source>
</evidence>
<reference evidence="2 3" key="1">
    <citation type="submission" date="2019-07" db="EMBL/GenBank/DDBJ databases">
        <title>Whole genome shotgun sequence of Cellulomonas terrae NBRC 100819.</title>
        <authorList>
            <person name="Hosoyama A."/>
            <person name="Uohara A."/>
            <person name="Ohji S."/>
            <person name="Ichikawa N."/>
        </authorList>
    </citation>
    <scope>NUCLEOTIDE SEQUENCE [LARGE SCALE GENOMIC DNA]</scope>
    <source>
        <strain evidence="2 3">NBRC 100819</strain>
    </source>
</reference>
<evidence type="ECO:0000313" key="3">
    <source>
        <dbReference type="Proteomes" id="UP000321049"/>
    </source>
</evidence>
<dbReference type="AlphaFoldDB" id="A0A511JMY4"/>
<sequence length="316" mass="32351">MKPPMTGRRARRGARAAIVGIALTALAGSLTSTAQASPGQSVTTLRETTPVSLASELTGRNVTIRSATFTGSPVQGGLFADAGFGAFPTTGVALTSGSLIDADPASDEDVDFTRSAVLGPNSSLTTTGDLGGAGDETLAALAGATTYDAATLAIEVVPKGRTLRLTYLMGSEEYATWAQSGYGDAFAIWVDGTPCSFVPGSDTLVGTSTVNASVNSAYYVANFAPNDPGAGGQDTEMNAFTVPLTCTATVTPREPTTVRVSVADTRDGQLDSTVLLQSDSLRSTQVPTTIGDLLCRLLPWLPWCPDGSGWNGPTAV</sequence>
<evidence type="ECO:0000256" key="1">
    <source>
        <dbReference type="SAM" id="SignalP"/>
    </source>
</evidence>
<name>A0A511JMY4_9CELL</name>
<keyword evidence="3" id="KW-1185">Reference proteome</keyword>
<accession>A0A511JMY4</accession>
<comment type="caution">
    <text evidence="2">The sequence shown here is derived from an EMBL/GenBank/DDBJ whole genome shotgun (WGS) entry which is preliminary data.</text>
</comment>
<keyword evidence="1" id="KW-0732">Signal</keyword>
<protein>
    <submittedName>
        <fullName evidence="2">Uncharacterized protein</fullName>
    </submittedName>
</protein>
<dbReference type="Proteomes" id="UP000321049">
    <property type="component" value="Unassembled WGS sequence"/>
</dbReference>
<organism evidence="2 3">
    <name type="scientific">Cellulomonas terrae</name>
    <dbReference type="NCBI Taxonomy" id="311234"/>
    <lineage>
        <taxon>Bacteria</taxon>
        <taxon>Bacillati</taxon>
        <taxon>Actinomycetota</taxon>
        <taxon>Actinomycetes</taxon>
        <taxon>Micrococcales</taxon>
        <taxon>Cellulomonadaceae</taxon>
        <taxon>Cellulomonas</taxon>
    </lineage>
</organism>
<proteinExistence type="predicted"/>
<gene>
    <name evidence="2" type="ORF">CTE05_28850</name>
</gene>
<feature type="signal peptide" evidence="1">
    <location>
        <begin position="1"/>
        <end position="36"/>
    </location>
</feature>